<keyword evidence="2" id="KW-0132">Cell division</keyword>
<dbReference type="Gene3D" id="3.30.40.10">
    <property type="entry name" value="Zinc/RING finger domain, C3HC4 (zinc finger)"/>
    <property type="match status" value="1"/>
</dbReference>
<dbReference type="InterPro" id="IPR013083">
    <property type="entry name" value="Znf_RING/FYVE/PHD"/>
</dbReference>
<evidence type="ECO:0000313" key="13">
    <source>
        <dbReference type="Proteomes" id="UP000281468"/>
    </source>
</evidence>
<dbReference type="GO" id="GO:0061630">
    <property type="term" value="F:ubiquitin protein ligase activity"/>
    <property type="evidence" value="ECO:0007669"/>
    <property type="project" value="InterPro"/>
</dbReference>
<accession>A0A3M7DWE1</accession>
<evidence type="ECO:0000256" key="3">
    <source>
        <dbReference type="ARBA" id="ARBA00022723"/>
    </source>
</evidence>
<reference evidence="12 13" key="1">
    <citation type="journal article" date="2018" name="BMC Genomics">
        <title>Genomic evidence for intraspecific hybridization in a clonal and extremely halotolerant yeast.</title>
        <authorList>
            <person name="Gostincar C."/>
            <person name="Stajich J.E."/>
            <person name="Zupancic J."/>
            <person name="Zalar P."/>
            <person name="Gunde-Cimerman N."/>
        </authorList>
    </citation>
    <scope>NUCLEOTIDE SEQUENCE [LARGE SCALE GENOMIC DNA]</scope>
    <source>
        <strain evidence="12 13">EXF-171</strain>
    </source>
</reference>
<dbReference type="CDD" id="cd16456">
    <property type="entry name" value="RING-H2_APC11"/>
    <property type="match status" value="1"/>
</dbReference>
<dbReference type="GO" id="GO:0005680">
    <property type="term" value="C:anaphase-promoting complex"/>
    <property type="evidence" value="ECO:0007669"/>
    <property type="project" value="InterPro"/>
</dbReference>
<feature type="region of interest" description="Disordered" evidence="10">
    <location>
        <begin position="93"/>
        <end position="116"/>
    </location>
</feature>
<dbReference type="GO" id="GO:0097602">
    <property type="term" value="F:cullin family protein binding"/>
    <property type="evidence" value="ECO:0007669"/>
    <property type="project" value="InterPro"/>
</dbReference>
<keyword evidence="4 9" id="KW-0863">Zinc-finger</keyword>
<keyword evidence="6" id="KW-0833">Ubl conjugation pathway</keyword>
<evidence type="ECO:0000256" key="8">
    <source>
        <dbReference type="ARBA" id="ARBA00023306"/>
    </source>
</evidence>
<evidence type="ECO:0000256" key="4">
    <source>
        <dbReference type="ARBA" id="ARBA00022771"/>
    </source>
</evidence>
<evidence type="ECO:0000256" key="7">
    <source>
        <dbReference type="ARBA" id="ARBA00022833"/>
    </source>
</evidence>
<evidence type="ECO:0000259" key="11">
    <source>
        <dbReference type="PROSITE" id="PS50089"/>
    </source>
</evidence>
<dbReference type="InterPro" id="IPR001841">
    <property type="entry name" value="Znf_RING"/>
</dbReference>
<feature type="region of interest" description="Disordered" evidence="10">
    <location>
        <begin position="185"/>
        <end position="208"/>
    </location>
</feature>
<feature type="domain" description="RING-type" evidence="11">
    <location>
        <begin position="37"/>
        <end position="80"/>
    </location>
</feature>
<dbReference type="PROSITE" id="PS50089">
    <property type="entry name" value="ZF_RING_2"/>
    <property type="match status" value="1"/>
</dbReference>
<dbReference type="VEuPathDB" id="FungiDB:BTJ68_01382"/>
<gene>
    <name evidence="12" type="ORF">D0862_15000</name>
</gene>
<name>A0A3M7DWE1_HORWE</name>
<dbReference type="GO" id="GO:0008270">
    <property type="term" value="F:zinc ion binding"/>
    <property type="evidence" value="ECO:0007669"/>
    <property type="project" value="UniProtKB-KW"/>
</dbReference>
<dbReference type="GO" id="GO:0031145">
    <property type="term" value="P:anaphase-promoting complex-dependent catabolic process"/>
    <property type="evidence" value="ECO:0007669"/>
    <property type="project" value="InterPro"/>
</dbReference>
<evidence type="ECO:0000313" key="12">
    <source>
        <dbReference type="EMBL" id="RMY68226.1"/>
    </source>
</evidence>
<dbReference type="EMBL" id="QWIQ01001221">
    <property type="protein sequence ID" value="RMY68226.1"/>
    <property type="molecule type" value="Genomic_DNA"/>
</dbReference>
<dbReference type="InterPro" id="IPR024991">
    <property type="entry name" value="RING-H2_APC11"/>
</dbReference>
<dbReference type="GO" id="GO:0051301">
    <property type="term" value="P:cell division"/>
    <property type="evidence" value="ECO:0007669"/>
    <property type="project" value="UniProtKB-KW"/>
</dbReference>
<proteinExistence type="predicted"/>
<evidence type="ECO:0000256" key="10">
    <source>
        <dbReference type="SAM" id="MobiDB-lite"/>
    </source>
</evidence>
<dbReference type="PANTHER" id="PTHR11210">
    <property type="entry name" value="RING BOX"/>
    <property type="match status" value="1"/>
</dbReference>
<evidence type="ECO:0000256" key="1">
    <source>
        <dbReference type="ARBA" id="ARBA00013928"/>
    </source>
</evidence>
<feature type="compositionally biased region" description="Polar residues" evidence="10">
    <location>
        <begin position="95"/>
        <end position="109"/>
    </location>
</feature>
<dbReference type="SUPFAM" id="SSF57850">
    <property type="entry name" value="RING/U-box"/>
    <property type="match status" value="1"/>
</dbReference>
<evidence type="ECO:0000256" key="6">
    <source>
        <dbReference type="ARBA" id="ARBA00022786"/>
    </source>
</evidence>
<keyword evidence="5" id="KW-0498">Mitosis</keyword>
<sequence>MKVTFSAYQAVAEWKWDLPEDSDDTCGICRVEFEGTCSKCKYPGDDCPIIIGNCTHCFHMHCIGDWLQSDSSQGKCPMCRQPFKEKTADVATPGVTGQRQAMASQTPASETPARTPIQTPSTRFIVDLEARRVDTENPVNTCASQRMGPPGFPLLTSLPEKPRLVVPMASGIAYRRLQVIITQHTPHGDSPELSNPMALKTPPMSSGL</sequence>
<keyword evidence="8" id="KW-0131">Cell cycle</keyword>
<keyword evidence="3" id="KW-0479">Metal-binding</keyword>
<evidence type="ECO:0000256" key="2">
    <source>
        <dbReference type="ARBA" id="ARBA00022618"/>
    </source>
</evidence>
<protein>
    <recommendedName>
        <fullName evidence="1">Anaphase-promoting complex subunit 11</fullName>
    </recommendedName>
</protein>
<evidence type="ECO:0000256" key="9">
    <source>
        <dbReference type="PROSITE-ProRule" id="PRU00175"/>
    </source>
</evidence>
<comment type="caution">
    <text evidence="12">The sequence shown here is derived from an EMBL/GenBank/DDBJ whole genome shotgun (WGS) entry which is preliminary data.</text>
</comment>
<dbReference type="AlphaFoldDB" id="A0A3M7DWE1"/>
<organism evidence="12 13">
    <name type="scientific">Hortaea werneckii</name>
    <name type="common">Black yeast</name>
    <name type="synonym">Cladosporium werneckii</name>
    <dbReference type="NCBI Taxonomy" id="91943"/>
    <lineage>
        <taxon>Eukaryota</taxon>
        <taxon>Fungi</taxon>
        <taxon>Dikarya</taxon>
        <taxon>Ascomycota</taxon>
        <taxon>Pezizomycotina</taxon>
        <taxon>Dothideomycetes</taxon>
        <taxon>Dothideomycetidae</taxon>
        <taxon>Mycosphaerellales</taxon>
        <taxon>Teratosphaeriaceae</taxon>
        <taxon>Hortaea</taxon>
    </lineage>
</organism>
<dbReference type="Proteomes" id="UP000281468">
    <property type="component" value="Unassembled WGS sequence"/>
</dbReference>
<dbReference type="Pfam" id="PF12861">
    <property type="entry name" value="zf-ANAPC11"/>
    <property type="match status" value="1"/>
</dbReference>
<keyword evidence="7" id="KW-0862">Zinc</keyword>
<dbReference type="InterPro" id="IPR051031">
    <property type="entry name" value="RING-box_E3_Ubiquitin_Ligase"/>
</dbReference>
<evidence type="ECO:0000256" key="5">
    <source>
        <dbReference type="ARBA" id="ARBA00022776"/>
    </source>
</evidence>